<feature type="compositionally biased region" description="Acidic residues" evidence="1">
    <location>
        <begin position="384"/>
        <end position="397"/>
    </location>
</feature>
<sequence>MGKKAGYIDPDDERLKVGQKQLVEDSAKWKGPSHKERQQEREIKKAMKNRAKPEKTSWKQQAAGWFFIVFICGVGFVSFLFTMSDVIVGNGIVQLDVQDTAKLKAVLFGGEPWLVYCVNQDTENYRLPPVLEENARSLWRNLGLSVGVLKCWEPTSSGRSVAQRFKLNLKPPLSFVVANGNKPRTLGLTGISKGEDLEKRLRPALALEIVRIDALKQWTGSCTSRRSCVVIGHKNQAQRDTATNVLKPLHSSFRALQMVTLDTSFWQLKLEDGLMATRNKEKGGADVLCLTREDVPGGNSSYGGFFLQSLDAGSAKVFLQACLDHSSPVALKASPKIKARPSKPKKVTPPTPKAPKARAAPAPAPQRKAKKGSVDQVGSRESLESEEPLFEAVEEDEEEEEELLGPLAVLAFASRTRKTTALCIRSGTAVGRFPLIVLHLLGANAIAFPVPYWTWEGSSFIPYACHGFEHLAPNREVILLSVCEDGTCRPLLCDEDLKAAVATPGAARFEVREVMRPQPMSRPSASLSAQVPKEGSFAATMGQGSAPSKRPEKRTSRKVAFGGTDFAEPLPTSESPDTPEPELLEGSLVEEVNDPFEDFVEETTNLVEVMGLQSDYRRLRSRLRKQMDFVWKTLQEHREVVSLVGSSARTMGTQNRMKVHSRDLAKLRHTVGLMEELKATADESLLQKPVEARWWIPHARQRLSQVRQGLGRTTQLAAFDESLEGDVGKALGKAWGPLPRWPFVSTPREMVMP</sequence>
<evidence type="ECO:0000313" key="5">
    <source>
        <dbReference type="Proteomes" id="UP001152797"/>
    </source>
</evidence>
<feature type="compositionally biased region" description="Basic residues" evidence="1">
    <location>
        <begin position="335"/>
        <end position="346"/>
    </location>
</feature>
<evidence type="ECO:0000256" key="1">
    <source>
        <dbReference type="SAM" id="MobiDB-lite"/>
    </source>
</evidence>
<gene>
    <name evidence="3" type="ORF">C1SCF055_LOCUS5075</name>
</gene>
<dbReference type="EMBL" id="CAMXCT030000303">
    <property type="protein sequence ID" value="CAL4764201.1"/>
    <property type="molecule type" value="Genomic_DNA"/>
</dbReference>
<evidence type="ECO:0000313" key="4">
    <source>
        <dbReference type="EMBL" id="CAL1130264.1"/>
    </source>
</evidence>
<reference evidence="3" key="1">
    <citation type="submission" date="2022-10" db="EMBL/GenBank/DDBJ databases">
        <authorList>
            <person name="Chen Y."/>
            <person name="Dougan E. K."/>
            <person name="Chan C."/>
            <person name="Rhodes N."/>
            <person name="Thang M."/>
        </authorList>
    </citation>
    <scope>NUCLEOTIDE SEQUENCE</scope>
</reference>
<reference evidence="4" key="2">
    <citation type="submission" date="2024-04" db="EMBL/GenBank/DDBJ databases">
        <authorList>
            <person name="Chen Y."/>
            <person name="Shah S."/>
            <person name="Dougan E. K."/>
            <person name="Thang M."/>
            <person name="Chan C."/>
        </authorList>
    </citation>
    <scope>NUCLEOTIDE SEQUENCE [LARGE SCALE GENOMIC DNA]</scope>
</reference>
<dbReference type="AlphaFoldDB" id="A0A9P1BP51"/>
<dbReference type="Proteomes" id="UP001152797">
    <property type="component" value="Unassembled WGS sequence"/>
</dbReference>
<comment type="caution">
    <text evidence="3">The sequence shown here is derived from an EMBL/GenBank/DDBJ whole genome shotgun (WGS) entry which is preliminary data.</text>
</comment>
<proteinExistence type="predicted"/>
<evidence type="ECO:0000256" key="2">
    <source>
        <dbReference type="SAM" id="Phobius"/>
    </source>
</evidence>
<organism evidence="3">
    <name type="scientific">Cladocopium goreaui</name>
    <dbReference type="NCBI Taxonomy" id="2562237"/>
    <lineage>
        <taxon>Eukaryota</taxon>
        <taxon>Sar</taxon>
        <taxon>Alveolata</taxon>
        <taxon>Dinophyceae</taxon>
        <taxon>Suessiales</taxon>
        <taxon>Symbiodiniaceae</taxon>
        <taxon>Cladocopium</taxon>
    </lineage>
</organism>
<feature type="region of interest" description="Disordered" evidence="1">
    <location>
        <begin position="514"/>
        <end position="582"/>
    </location>
</feature>
<keyword evidence="2" id="KW-1133">Transmembrane helix</keyword>
<feature type="region of interest" description="Disordered" evidence="1">
    <location>
        <begin position="333"/>
        <end position="397"/>
    </location>
</feature>
<evidence type="ECO:0000313" key="3">
    <source>
        <dbReference type="EMBL" id="CAI3976889.1"/>
    </source>
</evidence>
<protein>
    <submittedName>
        <fullName evidence="3">Uncharacterized protein</fullName>
    </submittedName>
</protein>
<feature type="transmembrane region" description="Helical" evidence="2">
    <location>
        <begin position="62"/>
        <end position="81"/>
    </location>
</feature>
<keyword evidence="2" id="KW-0472">Membrane</keyword>
<dbReference type="EMBL" id="CAMXCT020000303">
    <property type="protein sequence ID" value="CAL1130264.1"/>
    <property type="molecule type" value="Genomic_DNA"/>
</dbReference>
<keyword evidence="5" id="KW-1185">Reference proteome</keyword>
<dbReference type="OrthoDB" id="444275at2759"/>
<name>A0A9P1BP51_9DINO</name>
<keyword evidence="2" id="KW-0812">Transmembrane</keyword>
<accession>A0A9P1BP51</accession>
<dbReference type="EMBL" id="CAMXCT010000303">
    <property type="protein sequence ID" value="CAI3976889.1"/>
    <property type="molecule type" value="Genomic_DNA"/>
</dbReference>